<proteinExistence type="inferred from homology"/>
<dbReference type="InterPro" id="IPR042188">
    <property type="entry name" value="MmgE/PrpD_sf_2"/>
</dbReference>
<dbReference type="PANTHER" id="PTHR16943:SF8">
    <property type="entry name" value="2-METHYLCITRATE DEHYDRATASE"/>
    <property type="match status" value="1"/>
</dbReference>
<dbReference type="Proteomes" id="UP000609531">
    <property type="component" value="Unassembled WGS sequence"/>
</dbReference>
<feature type="domain" description="MmgE/PrpD N-terminal" evidence="2">
    <location>
        <begin position="5"/>
        <end position="245"/>
    </location>
</feature>
<protein>
    <submittedName>
        <fullName evidence="4">MmgE/PrpD family protein</fullName>
    </submittedName>
</protein>
<organism evidence="4 5">
    <name type="scientific">Acuticoccus mangrovi</name>
    <dbReference type="NCBI Taxonomy" id="2796142"/>
    <lineage>
        <taxon>Bacteria</taxon>
        <taxon>Pseudomonadati</taxon>
        <taxon>Pseudomonadota</taxon>
        <taxon>Alphaproteobacteria</taxon>
        <taxon>Hyphomicrobiales</taxon>
        <taxon>Amorphaceae</taxon>
        <taxon>Acuticoccus</taxon>
    </lineage>
</organism>
<evidence type="ECO:0000256" key="1">
    <source>
        <dbReference type="ARBA" id="ARBA00006174"/>
    </source>
</evidence>
<dbReference type="Pfam" id="PF03972">
    <property type="entry name" value="MmgE_PrpD_N"/>
    <property type="match status" value="1"/>
</dbReference>
<accession>A0A934ILL0</accession>
<evidence type="ECO:0000259" key="3">
    <source>
        <dbReference type="Pfam" id="PF19305"/>
    </source>
</evidence>
<dbReference type="InterPro" id="IPR042183">
    <property type="entry name" value="MmgE/PrpD_sf_1"/>
</dbReference>
<dbReference type="InterPro" id="IPR045336">
    <property type="entry name" value="MmgE_PrpD_N"/>
</dbReference>
<dbReference type="EMBL" id="JAEKJA010000001">
    <property type="protein sequence ID" value="MBJ3774563.1"/>
    <property type="molecule type" value="Genomic_DNA"/>
</dbReference>
<dbReference type="SUPFAM" id="SSF103378">
    <property type="entry name" value="2-methylcitrate dehydratase PrpD"/>
    <property type="match status" value="1"/>
</dbReference>
<comment type="similarity">
    <text evidence="1">Belongs to the PrpD family.</text>
</comment>
<keyword evidence="5" id="KW-1185">Reference proteome</keyword>
<gene>
    <name evidence="4" type="ORF">JCR33_02625</name>
</gene>
<dbReference type="InterPro" id="IPR005656">
    <property type="entry name" value="MmgE_PrpD"/>
</dbReference>
<feature type="domain" description="MmgE/PrpD C-terminal" evidence="3">
    <location>
        <begin position="265"/>
        <end position="430"/>
    </location>
</feature>
<evidence type="ECO:0000259" key="2">
    <source>
        <dbReference type="Pfam" id="PF03972"/>
    </source>
</evidence>
<dbReference type="Gene3D" id="3.30.1330.120">
    <property type="entry name" value="2-methylcitrate dehydratase PrpD"/>
    <property type="match status" value="1"/>
</dbReference>
<evidence type="ECO:0000313" key="5">
    <source>
        <dbReference type="Proteomes" id="UP000609531"/>
    </source>
</evidence>
<evidence type="ECO:0000313" key="4">
    <source>
        <dbReference type="EMBL" id="MBJ3774563.1"/>
    </source>
</evidence>
<dbReference type="RefSeq" id="WP_198880433.1">
    <property type="nucleotide sequence ID" value="NZ_JAEKJA010000001.1"/>
</dbReference>
<sequence length="455" mass="48508">MLLTQMSEYVANERTHALSDKTMHHAKRAVIDWFAAMYPGSIQNPTPMLRRALKDELGRGRAVVFPDGEMATPRTAAFINGTASHTAEFDDIHRDSAVHPGCATVAAALVSAQHAGVDGDTFLRGVIAGYEVSTRIGLAMGREHYALWHATATISTFGAAAASALILGLTAEQTAHAIATSATMAAGLQQAFRSDAMSKPIHAGHAAEAGITSALVAREGVTGALDVLDGPVGMGVAMSGNAHWEKATAGLGSDYIIERMTFKNHGCCGHTFAAIDGVMVLTAKHGLTADKIKSIHVGGYKPTFDICNRPDPQTPVDRRFSVQYVVAHGVVYGGARLAAFTPERMADPVLRSLASRVTVSLDPELDALFPAQRAARVTVETVDGETFEYLQPTRKGDPDMPLTDEELSEKYRELAGSVLGEEPAEVLLAALWGLEKRKNMDLPAAVRGEERRISA</sequence>
<reference evidence="4" key="1">
    <citation type="submission" date="2020-12" db="EMBL/GenBank/DDBJ databases">
        <title>Bacterial taxonomy.</title>
        <authorList>
            <person name="Pan X."/>
        </authorList>
    </citation>
    <scope>NUCLEOTIDE SEQUENCE</scope>
    <source>
        <strain evidence="4">B2012</strain>
    </source>
</reference>
<dbReference type="PANTHER" id="PTHR16943">
    <property type="entry name" value="2-METHYLCITRATE DEHYDRATASE-RELATED"/>
    <property type="match status" value="1"/>
</dbReference>
<dbReference type="InterPro" id="IPR036148">
    <property type="entry name" value="MmgE/PrpD_sf"/>
</dbReference>
<name>A0A934ILL0_9HYPH</name>
<dbReference type="GO" id="GO:0016829">
    <property type="term" value="F:lyase activity"/>
    <property type="evidence" value="ECO:0007669"/>
    <property type="project" value="InterPro"/>
</dbReference>
<comment type="caution">
    <text evidence="4">The sequence shown here is derived from an EMBL/GenBank/DDBJ whole genome shotgun (WGS) entry which is preliminary data.</text>
</comment>
<dbReference type="InterPro" id="IPR045337">
    <property type="entry name" value="MmgE_PrpD_C"/>
</dbReference>
<dbReference type="Gene3D" id="1.10.4100.10">
    <property type="entry name" value="2-methylcitrate dehydratase PrpD"/>
    <property type="match status" value="1"/>
</dbReference>
<dbReference type="AlphaFoldDB" id="A0A934ILL0"/>
<dbReference type="Pfam" id="PF19305">
    <property type="entry name" value="MmgE_PrpD_C"/>
    <property type="match status" value="1"/>
</dbReference>